<feature type="compositionally biased region" description="Basic and acidic residues" evidence="6">
    <location>
        <begin position="409"/>
        <end position="420"/>
    </location>
</feature>
<keyword evidence="4" id="KW-0732">Signal</keyword>
<feature type="compositionally biased region" description="Basic and acidic residues" evidence="6">
    <location>
        <begin position="2691"/>
        <end position="2706"/>
    </location>
</feature>
<dbReference type="Proteomes" id="UP000017131">
    <property type="component" value="Unassembled WGS sequence"/>
</dbReference>
<dbReference type="InterPro" id="IPR059115">
    <property type="entry name" value="Rib"/>
</dbReference>
<feature type="region of interest" description="Disordered" evidence="6">
    <location>
        <begin position="2006"/>
        <end position="2063"/>
    </location>
</feature>
<evidence type="ECO:0000256" key="3">
    <source>
        <dbReference type="ARBA" id="ARBA00022525"/>
    </source>
</evidence>
<dbReference type="Pfam" id="PF00746">
    <property type="entry name" value="Gram_pos_anchor"/>
    <property type="match status" value="1"/>
</dbReference>
<feature type="region of interest" description="Disordered" evidence="6">
    <location>
        <begin position="984"/>
        <end position="1049"/>
    </location>
</feature>
<evidence type="ECO:0000256" key="6">
    <source>
        <dbReference type="SAM" id="MobiDB-lite"/>
    </source>
</evidence>
<dbReference type="InterPro" id="IPR013783">
    <property type="entry name" value="Ig-like_fold"/>
</dbReference>
<dbReference type="EMBL" id="AXDY01000005">
    <property type="protein sequence ID" value="ERS93525.1"/>
    <property type="molecule type" value="Genomic_DNA"/>
</dbReference>
<feature type="region of interest" description="Disordered" evidence="6">
    <location>
        <begin position="2179"/>
        <end position="2233"/>
    </location>
</feature>
<feature type="region of interest" description="Disordered" evidence="6">
    <location>
        <begin position="1494"/>
        <end position="1559"/>
    </location>
</feature>
<feature type="region of interest" description="Disordered" evidence="6">
    <location>
        <begin position="644"/>
        <end position="702"/>
    </location>
</feature>
<evidence type="ECO:0000256" key="5">
    <source>
        <dbReference type="ARBA" id="ARBA00023088"/>
    </source>
</evidence>
<feature type="compositionally biased region" description="Basic and acidic residues" evidence="6">
    <location>
        <begin position="2370"/>
        <end position="2380"/>
    </location>
</feature>
<dbReference type="Gene3D" id="2.60.40.10">
    <property type="entry name" value="Immunoglobulins"/>
    <property type="match status" value="2"/>
</dbReference>
<feature type="compositionally biased region" description="Basic and acidic residues" evidence="6">
    <location>
        <begin position="74"/>
        <end position="90"/>
    </location>
</feature>
<feature type="compositionally biased region" description="Polar residues" evidence="6">
    <location>
        <begin position="821"/>
        <end position="838"/>
    </location>
</feature>
<feature type="compositionally biased region" description="Polar residues" evidence="6">
    <location>
        <begin position="2266"/>
        <end position="2283"/>
    </location>
</feature>
<feature type="region of interest" description="Disordered" evidence="6">
    <location>
        <begin position="562"/>
        <end position="601"/>
    </location>
</feature>
<feature type="region of interest" description="Disordered" evidence="6">
    <location>
        <begin position="1"/>
        <end position="284"/>
    </location>
</feature>
<feature type="region of interest" description="Disordered" evidence="6">
    <location>
        <begin position="903"/>
        <end position="962"/>
    </location>
</feature>
<dbReference type="InterPro" id="IPR041498">
    <property type="entry name" value="Big_6"/>
</dbReference>
<feature type="region of interest" description="Disordered" evidence="6">
    <location>
        <begin position="1925"/>
        <end position="1983"/>
    </location>
</feature>
<evidence type="ECO:0000256" key="2">
    <source>
        <dbReference type="ARBA" id="ARBA00022512"/>
    </source>
</evidence>
<feature type="region of interest" description="Disordered" evidence="6">
    <location>
        <begin position="2345"/>
        <end position="2380"/>
    </location>
</feature>
<comment type="subcellular location">
    <subcellularLocation>
        <location evidence="1">Secreted</location>
        <location evidence="1">Cell wall</location>
        <topology evidence="1">Peptidoglycan-anchor</topology>
    </subcellularLocation>
</comment>
<feature type="region of interest" description="Disordered" evidence="6">
    <location>
        <begin position="3231"/>
        <end position="3293"/>
    </location>
</feature>
<feature type="region of interest" description="Disordered" evidence="6">
    <location>
        <begin position="409"/>
        <end position="433"/>
    </location>
</feature>
<feature type="region of interest" description="Disordered" evidence="6">
    <location>
        <begin position="472"/>
        <end position="534"/>
    </location>
</feature>
<dbReference type="NCBIfam" id="NF038186">
    <property type="entry name" value="YPDG_rpt"/>
    <property type="match status" value="1"/>
</dbReference>
<feature type="region of interest" description="Disordered" evidence="6">
    <location>
        <begin position="306"/>
        <end position="366"/>
    </location>
</feature>
<name>A0ABN0PD60_STASI</name>
<evidence type="ECO:0000256" key="1">
    <source>
        <dbReference type="ARBA" id="ARBA00004168"/>
    </source>
</evidence>
<feature type="compositionally biased region" description="Polar residues" evidence="6">
    <location>
        <begin position="773"/>
        <end position="789"/>
    </location>
</feature>
<feature type="compositionally biased region" description="Low complexity" evidence="6">
    <location>
        <begin position="1023"/>
        <end position="1038"/>
    </location>
</feature>
<dbReference type="NCBIfam" id="NF033510">
    <property type="entry name" value="Ca_tandemer"/>
    <property type="match status" value="2"/>
</dbReference>
<comment type="caution">
    <text evidence="9">The sequence shown here is derived from an EMBL/GenBank/DDBJ whole genome shotgun (WGS) entry which is preliminary data.</text>
</comment>
<feature type="compositionally biased region" description="Low complexity" evidence="6">
    <location>
        <begin position="107"/>
        <end position="118"/>
    </location>
</feature>
<feature type="compositionally biased region" description="Polar residues" evidence="6">
    <location>
        <begin position="1"/>
        <end position="20"/>
    </location>
</feature>
<feature type="region of interest" description="Disordered" evidence="6">
    <location>
        <begin position="738"/>
        <end position="789"/>
    </location>
</feature>
<accession>A0ABN0PD60</accession>
<reference evidence="9 10" key="1">
    <citation type="journal article" date="2013" name="Genome Announc.">
        <title>Draft Genome Sequence of Staphylococcus simulans UMC-CNS-990, Isolated from a Case of Chronic Bovine Mastitis.</title>
        <authorList>
            <person name="Calcutt M.J."/>
            <person name="Foecking M.F."/>
            <person name="Hsieh H.Y."/>
            <person name="Perry J."/>
            <person name="Stewart G.C."/>
            <person name="Middleton J.R."/>
        </authorList>
    </citation>
    <scope>NUCLEOTIDE SEQUENCE [LARGE SCALE GENOMIC DNA]</scope>
    <source>
        <strain evidence="9 10">UMC-CNS-990</strain>
    </source>
</reference>
<dbReference type="InterPro" id="IPR019931">
    <property type="entry name" value="LPXTG_anchor"/>
</dbReference>
<feature type="compositionally biased region" description="Low complexity" evidence="6">
    <location>
        <begin position="21"/>
        <end position="35"/>
    </location>
</feature>
<organism evidence="9 10">
    <name type="scientific">Staphylococcus simulans UMC-CNS-990</name>
    <dbReference type="NCBI Taxonomy" id="1405498"/>
    <lineage>
        <taxon>Bacteria</taxon>
        <taxon>Bacillati</taxon>
        <taxon>Bacillota</taxon>
        <taxon>Bacilli</taxon>
        <taxon>Bacillales</taxon>
        <taxon>Staphylococcaceae</taxon>
        <taxon>Staphylococcus</taxon>
    </lineage>
</organism>
<feature type="region of interest" description="Disordered" evidence="6">
    <location>
        <begin position="1868"/>
        <end position="1891"/>
    </location>
</feature>
<evidence type="ECO:0000256" key="7">
    <source>
        <dbReference type="SAM" id="Phobius"/>
    </source>
</evidence>
<feature type="compositionally biased region" description="Polar residues" evidence="6">
    <location>
        <begin position="178"/>
        <end position="195"/>
    </location>
</feature>
<feature type="region of interest" description="Disordered" evidence="6">
    <location>
        <begin position="1071"/>
        <end position="1098"/>
    </location>
</feature>
<proteinExistence type="predicted"/>
<feature type="domain" description="Gram-positive cocci surface proteins LPxTG" evidence="8">
    <location>
        <begin position="3287"/>
        <end position="3324"/>
    </location>
</feature>
<dbReference type="Pfam" id="PF18957">
    <property type="entry name" value="RibLong"/>
    <property type="match status" value="1"/>
</dbReference>
<protein>
    <recommendedName>
        <fullName evidence="8">Gram-positive cocci surface proteins LPxTG domain-containing protein</fullName>
    </recommendedName>
</protein>
<dbReference type="PROSITE" id="PS50847">
    <property type="entry name" value="GRAM_POS_ANCHORING"/>
    <property type="match status" value="1"/>
</dbReference>
<sequence length="3324" mass="356223">MKKGTPTVTVDNPAQIPNGQTPGTVDVPVTVTYPDGTKDHVKVPVTVGDQPQKDKYEPTVQPITKPFGQGTTEQEVKDKVTVPDFPKEKGTPTVTVDNPAQIPNGQTPGEVEVPVTVTYPDGTKDHVKVPVTVGEQPQKDKYEPTVQPIKKPFGQSTTEQEVKDKVTVPDFPKEKGTPTVTVDNPAQIPNGQTPGTVDIPVTVTYPDGTKDHVKVPVTVGDQPQNDKYEPTAGEITKPYGTPTTENEVKDKVSIPNFPKEGDQPVISVDTTKVPDGKTSGEFEVPVTVTYPDKTTDTVNVKVTVGPKNSDTYEPKFENITKPFGQNTTEQEVKDKVTVPDFPTDKGTPVVTVDDSTKIPNGQTSGVFDVPVTVTYPDKTTDKVTVKVTVGEQPDNVKYDPKAGEITKHFGEKATPDEVKSKVTVPGYPENSQPYTVTVDEAKIPDGQTPGEVEVPATVTYPDKTTDIVNVKVTTGPKDSDTYEPTTGEIKKPYGTPTTEEEIKGKVSVPDFPKEGDQPVITVDTSKVPDGQTSGEFEVPVTVTYPDKTTDVVKVKVTVGPKDSVTYEPTTQPIVKPFGTPTTADEVKGNVTIPNFPKEGTQPVITIDDETKVPNGQTPGVFDVPVTVTYPDKTTDIVNVKVTTGPKDSDTYEPTTQPITKPFGQGTTEQEVKDKVTVPNFPADKGTPVVTVDDPTKLPDGNTHGVFDVPVTVTYPDKTTDKVTVKVTVGEQPQKDIYEPTTGEITKPYGTPTTEDEVKGKVSIPDFPKEGNQPVITVDTTKIPNGQTSGEFEVPVTVTYPDKTTDTVNVKVTVGPKDSDTYEPTTQPITKPFGQGTTEQEVKDKVTVPNFPADKGTPVVTVDDPTKLPDGNTHGVFDVPVTVTYPDKTTDKVTVKVTVGDQPQKDIYEPTTGEITKPYGTPTTEDEVKGKVSVPDFPKEGNQPVITVDTTKIPDGQTPGEFEVPVTVTYPDKTMDTVNVKVTVGPKDSDTYEPTVQPITKPFGQGTTEQEVKDKVTVPNFPADKGTPVVTVDDPTKVPNGQTPGEFEVPVTVTYPDGTKDHVTVKVTVTPQPQNDKYEPTAGEITKPYGTPTTADEVKGKVSIPDFPKEGDQPVITVDTTKVPDGNISGEFEVPVTITYPDKTTDVVKVKVTVGPKDADTYEPKFENITKPYGQGTTEQEVKDKVTVPNFPVDKGTPVVTVDDPTKLPDGNTHGVFDVPVTVTYPDKTTDKVTVKVTVGDQPQKDIYEPTAGEITKPYGSATTEEEVKGKVSVPGFPQEGDQPIITVDTTKVPDGKTSGKFEVPVTVTYPDKTTDTVNVKVTVGPKDSDTYEPKFENITKPYGQGTTEQEVKDKVTVPNFPADKGTPVVTVDDPTKLPDGNTHGVFDVPVTVTYPDGTKDHVVVKVTVGDQPENVKYDPKAGEVTKHYGETTTLDEVKEKVTVPGYPENGQPFTVTVDETKIPDGQTSGEFEVPVTVTYPDKTTDTVNVKVTVGPKDSDTYEPTVKPIEKPFGQGTTEQEVKDKVTVPNFPADKGTPVVTVDDPTKVPNGQTPGEFDVPVTVTYPDGTKDHVTVKVTVTPQPQNDKYEPVAGEITKPYETPTTEDEVKGKVSVPDFPKEGDQPIITVDTTKVPDGKTSGEFEVPVTVTYPDKTTDTVNVKVTVGPKDSDTYEPTVQPIEKPFGQGTTEQEVKDKVTVPNFPVDKGTPVVTVEDPTNLPDGNTHGVFDVPVTVTYPDGTKDHVVVKVTVGDQPDNVKYDPKAGEVTKHYGETTTPDEVKGKVTVPGYPENVQPFTVTVDETKIPDGKTSGEFEVPVTVTYPDGTKDHVVVKVTVNPQPQNDKYEPTAGEITKPYGTATTEDEVKGKVSVPDFPKEGDQPVITVDTTKVPDGKTSGEFEVPVTVTYPDKTTDVVKVKVTVGPKDSDTYEPTVKPIEKPFGQGTTEGEVKGKVTVPNFPADKGTPVVTVDDPTKIPNGQTPGEFDVPVTVTYPDGTRDHVTVKVTVTPQPQNDKYEPTAGEITKPYGSATTEDEVKGKVSVPDFPKEGDQPVITVDTTKVPDGKTSGEFEVPVTVTYPDKTTDTVNVKVTVGPKNSDTYEPTVKPIEKPFGLGTTEQEVKDKVTVPNFPADKGTPVVTVDDPTKVPNGQTPGEFDVPVTVTYPDGTKDHVVVKVTVTPQPQNEKYEPTVGEITKPYGTPTTPEEVKGKVSVPDFPKEGDQPVITVDTTKVPDGKTSGEFEVPVTVTYPDKTTDTVNVKVTVGPKDSDTYEPTTQPITKPFGQGTTEQEVKDKVTVPNFPADKGTPIVTVDDSTKVPNGQTPGTFDVPVTVTYPDGTKDYVTVKVTVNPQPQNDKYEPTAGEITKPYGTPTTPEEVKEKVSVPDFPKDGGKVVVTIDDPTTVPSGNASGVFEVPVTVTYPDGTKDHVTVKIVVTPQPENAKYEPVSKDIEKPYNQPTTVNEIVNQVTVPDYPTTGNQPKVTVDNPALIPDGKVPGEYEVPVTVTYPDGTKDHVTVKVVVTPQPENDKYEPVSKDIEKPYNHPTTVNEIVNQVTVPDYPTEGNQPKVTVDNPALIPDGKVPGEYEVPVTVTYPDGTKDHVSVKVTVGPKDSDVFEPVAGKVEKPYGTPTTIEDVVSKVTVPGYSKVDNPYKVTVDNPSVLPNGNTPGVYDVPVTVTYPDGSTDHVTVKVTVNPQPENDKYEPVSKDIEKPYNHPTTVNEITNQVTVPGYPDTENPYKVTVDNPTLIPSGSISGVYDVPVTVTYPDGTKDHVSVKVTVGPKASDVFEPVAGKVEKPYGTPTTIEDVTSKVIVPGYSKVDNPYKVTVDNPSVLPNGNTSGVYDVPVTVTYPDGSTDHIIVKVVVGPKDSDTYEPTTQPIEKPYGSHTTIDEIVGKVTVPGYPDTEKPYKVTVDNLTLIPSGSIPGVYDVPVTVTYPDGTTDHINVTITVHPQPDADVYNPGYNDVQVNPGESIEIPQVKDDVPTGTRFEIPSESGIDKDWTVTVNPDTGKITVTVPEDAAEGDVVTVIVKVTYPDGSTENVTVDVTVHDSIAPEAPVVNPIEAGDRTVTGTGKEPGSTVTVAFPDGSTVTTKVDKDGNWKVDVPEAVTLKDGDNVKAVITDEAGNVSKETVTPVKDTVAPEAPVVNVIHAGDKVVTGTAEPGTTVTAEPGTTVTVTFPNGTVVTVKVGQDGTWSVDVPSNVMLKDGDKVTVVATDEAGNISKSSTAIVVGDKEVVPAQNKEKIKTPESGGTSTIDTNKTDANNKSSKVGVSTVKDESSNKTADKAKSKSTAKALPDTGKDTVNSGVLFGGLFAALGSILLFRRRRNHDDNK</sequence>
<feature type="compositionally biased region" description="Polar residues" evidence="6">
    <location>
        <begin position="92"/>
        <end position="106"/>
    </location>
</feature>
<evidence type="ECO:0000259" key="8">
    <source>
        <dbReference type="PROSITE" id="PS50847"/>
    </source>
</evidence>
<feature type="region of interest" description="Disordered" evidence="6">
    <location>
        <begin position="813"/>
        <end position="872"/>
    </location>
</feature>
<feature type="region of interest" description="Disordered" evidence="6">
    <location>
        <begin position="2688"/>
        <end position="2709"/>
    </location>
</feature>
<gene>
    <name evidence="9" type="ORF">SSIM_07415</name>
</gene>
<evidence type="ECO:0000313" key="9">
    <source>
        <dbReference type="EMBL" id="ERS93525.1"/>
    </source>
</evidence>
<dbReference type="Pfam" id="PF08428">
    <property type="entry name" value="Rib"/>
    <property type="match status" value="35"/>
</dbReference>
<feature type="region of interest" description="Disordered" evidence="6">
    <location>
        <begin position="2259"/>
        <end position="2325"/>
    </location>
</feature>
<keyword evidence="5" id="KW-0572">Peptidoglycan-anchor</keyword>
<feature type="compositionally biased region" description="Basic and acidic residues" evidence="6">
    <location>
        <begin position="3266"/>
        <end position="3279"/>
    </location>
</feature>
<keyword evidence="10" id="KW-1185">Reference proteome</keyword>
<dbReference type="NCBIfam" id="TIGR01167">
    <property type="entry name" value="LPXTG_anchor"/>
    <property type="match status" value="1"/>
</dbReference>
<dbReference type="InterPro" id="IPR044055">
    <property type="entry name" value="RibLong"/>
</dbReference>
<feature type="compositionally biased region" description="Polar residues" evidence="6">
    <location>
        <begin position="651"/>
        <end position="668"/>
    </location>
</feature>
<evidence type="ECO:0000256" key="4">
    <source>
        <dbReference type="ARBA" id="ARBA00022729"/>
    </source>
</evidence>
<dbReference type="RefSeq" id="WP_023015619.1">
    <property type="nucleotide sequence ID" value="NZ_AXDY01000005.1"/>
</dbReference>
<keyword evidence="7" id="KW-1133">Transmembrane helix</keyword>
<keyword evidence="7" id="KW-0812">Transmembrane</keyword>
<feature type="region of interest" description="Disordered" evidence="6">
    <location>
        <begin position="2122"/>
        <end position="2153"/>
    </location>
</feature>
<keyword evidence="3" id="KW-0964">Secreted</keyword>
<keyword evidence="7" id="KW-0472">Membrane</keyword>
<evidence type="ECO:0000313" key="10">
    <source>
        <dbReference type="Proteomes" id="UP000017131"/>
    </source>
</evidence>
<feature type="compositionally biased region" description="Polar residues" evidence="6">
    <location>
        <begin position="3241"/>
        <end position="3262"/>
    </location>
</feature>
<feature type="compositionally biased region" description="Low complexity" evidence="6">
    <location>
        <begin position="2128"/>
        <end position="2143"/>
    </location>
</feature>
<dbReference type="InterPro" id="IPR012706">
    <property type="entry name" value="Rib_alpha_Esp_rpt"/>
</dbReference>
<dbReference type="Pfam" id="PF17936">
    <property type="entry name" value="Big_6"/>
    <property type="match status" value="2"/>
</dbReference>
<feature type="region of interest" description="Disordered" evidence="6">
    <location>
        <begin position="1663"/>
        <end position="1689"/>
    </location>
</feature>
<feature type="compositionally biased region" description="Basic and acidic residues" evidence="6">
    <location>
        <begin position="160"/>
        <end position="176"/>
    </location>
</feature>
<feature type="transmembrane region" description="Helical" evidence="7">
    <location>
        <begin position="3295"/>
        <end position="3314"/>
    </location>
</feature>
<keyword evidence="2" id="KW-0134">Cell wall</keyword>
<feature type="region of interest" description="Disordered" evidence="6">
    <location>
        <begin position="1600"/>
        <end position="1638"/>
    </location>
</feature>
<feature type="compositionally biased region" description="Low complexity" evidence="6">
    <location>
        <begin position="1533"/>
        <end position="1548"/>
    </location>
</feature>
<dbReference type="NCBIfam" id="TIGR02331">
    <property type="entry name" value="rib_alpha"/>
    <property type="match status" value="16"/>
</dbReference>